<feature type="compositionally biased region" description="Basic and acidic residues" evidence="1">
    <location>
        <begin position="54"/>
        <end position="66"/>
    </location>
</feature>
<dbReference type="AlphaFoldDB" id="A0AAV7QHU9"/>
<dbReference type="EMBL" id="JANPWB010000010">
    <property type="protein sequence ID" value="KAJ1140157.1"/>
    <property type="molecule type" value="Genomic_DNA"/>
</dbReference>
<evidence type="ECO:0000313" key="2">
    <source>
        <dbReference type="EMBL" id="KAJ1140157.1"/>
    </source>
</evidence>
<organism evidence="2 3">
    <name type="scientific">Pleurodeles waltl</name>
    <name type="common">Iberian ribbed newt</name>
    <dbReference type="NCBI Taxonomy" id="8319"/>
    <lineage>
        <taxon>Eukaryota</taxon>
        <taxon>Metazoa</taxon>
        <taxon>Chordata</taxon>
        <taxon>Craniata</taxon>
        <taxon>Vertebrata</taxon>
        <taxon>Euteleostomi</taxon>
        <taxon>Amphibia</taxon>
        <taxon>Batrachia</taxon>
        <taxon>Caudata</taxon>
        <taxon>Salamandroidea</taxon>
        <taxon>Salamandridae</taxon>
        <taxon>Pleurodelinae</taxon>
        <taxon>Pleurodeles</taxon>
    </lineage>
</organism>
<comment type="caution">
    <text evidence="2">The sequence shown here is derived from an EMBL/GenBank/DDBJ whole genome shotgun (WGS) entry which is preliminary data.</text>
</comment>
<keyword evidence="3" id="KW-1185">Reference proteome</keyword>
<name>A0AAV7QHU9_PLEWA</name>
<accession>A0AAV7QHU9</accession>
<evidence type="ECO:0000256" key="1">
    <source>
        <dbReference type="SAM" id="MobiDB-lite"/>
    </source>
</evidence>
<reference evidence="2" key="1">
    <citation type="journal article" date="2022" name="bioRxiv">
        <title>Sequencing and chromosome-scale assembly of the giantPleurodeles waltlgenome.</title>
        <authorList>
            <person name="Brown T."/>
            <person name="Elewa A."/>
            <person name="Iarovenko S."/>
            <person name="Subramanian E."/>
            <person name="Araus A.J."/>
            <person name="Petzold A."/>
            <person name="Susuki M."/>
            <person name="Suzuki K.-i.T."/>
            <person name="Hayashi T."/>
            <person name="Toyoda A."/>
            <person name="Oliveira C."/>
            <person name="Osipova E."/>
            <person name="Leigh N.D."/>
            <person name="Simon A."/>
            <person name="Yun M.H."/>
        </authorList>
    </citation>
    <scope>NUCLEOTIDE SEQUENCE</scope>
    <source>
        <strain evidence="2">20211129_DDA</strain>
        <tissue evidence="2">Liver</tissue>
    </source>
</reference>
<proteinExistence type="predicted"/>
<protein>
    <submittedName>
        <fullName evidence="2">Uncharacterized protein</fullName>
    </submittedName>
</protein>
<dbReference type="Proteomes" id="UP001066276">
    <property type="component" value="Chromosome 6"/>
</dbReference>
<gene>
    <name evidence="2" type="ORF">NDU88_006517</name>
</gene>
<feature type="compositionally biased region" description="Basic and acidic residues" evidence="1">
    <location>
        <begin position="75"/>
        <end position="97"/>
    </location>
</feature>
<evidence type="ECO:0000313" key="3">
    <source>
        <dbReference type="Proteomes" id="UP001066276"/>
    </source>
</evidence>
<feature type="region of interest" description="Disordered" evidence="1">
    <location>
        <begin position="1"/>
        <end position="97"/>
    </location>
</feature>
<feature type="compositionally biased region" description="Basic and acidic residues" evidence="1">
    <location>
        <begin position="21"/>
        <end position="44"/>
    </location>
</feature>
<sequence>MRETLMNPGVRGDVTGRRRLQKEAQDGGAEKRDGKRWKRSDGRERRRVTVSRKRQGEGQRKEDGRRASPSPWSRRSQEPSGRARKEKEVAEGGPETRHIPGGTWLCQLHRLPFYMFSTCTLSTKEAQRLTEDSLRTGVSWMLLLMIRLSFY</sequence>